<dbReference type="InterPro" id="IPR001144">
    <property type="entry name" value="Enterotoxin_A"/>
</dbReference>
<dbReference type="Gene3D" id="3.90.210.10">
    <property type="entry name" value="Heat-Labile Enterotoxin, subunit A"/>
    <property type="match status" value="1"/>
</dbReference>
<evidence type="ECO:0000256" key="6">
    <source>
        <dbReference type="SAM" id="SignalP"/>
    </source>
</evidence>
<feature type="region of interest" description="Disordered" evidence="5">
    <location>
        <begin position="250"/>
        <end position="403"/>
    </location>
</feature>
<proteinExistence type="predicted"/>
<keyword evidence="8" id="KW-1185">Reference proteome</keyword>
<keyword evidence="4" id="KW-1015">Disulfide bond</keyword>
<name>A0A8H4VD96_9HYPO</name>
<evidence type="ECO:0000256" key="3">
    <source>
        <dbReference type="ARBA" id="ARBA00023026"/>
    </source>
</evidence>
<evidence type="ECO:0000256" key="1">
    <source>
        <dbReference type="ARBA" id="ARBA00022656"/>
    </source>
</evidence>
<organism evidence="7 8">
    <name type="scientific">Ophiocordyceps camponoti-floridani</name>
    <dbReference type="NCBI Taxonomy" id="2030778"/>
    <lineage>
        <taxon>Eukaryota</taxon>
        <taxon>Fungi</taxon>
        <taxon>Dikarya</taxon>
        <taxon>Ascomycota</taxon>
        <taxon>Pezizomycotina</taxon>
        <taxon>Sordariomycetes</taxon>
        <taxon>Hypocreomycetidae</taxon>
        <taxon>Hypocreales</taxon>
        <taxon>Ophiocordycipitaceae</taxon>
        <taxon>Ophiocordyceps</taxon>
    </lineage>
</organism>
<feature type="chain" id="PRO_5034757357" evidence="6">
    <location>
        <begin position="24"/>
        <end position="403"/>
    </location>
</feature>
<comment type="caution">
    <text evidence="7">The sequence shown here is derived from an EMBL/GenBank/DDBJ whole genome shotgun (WGS) entry which is preliminary data.</text>
</comment>
<dbReference type="OrthoDB" id="4928083at2759"/>
<dbReference type="Proteomes" id="UP000562929">
    <property type="component" value="Unassembled WGS sequence"/>
</dbReference>
<reference evidence="7 8" key="1">
    <citation type="journal article" date="2020" name="G3 (Bethesda)">
        <title>Genetic Underpinnings of Host Manipulation by Ophiocordyceps as Revealed by Comparative Transcriptomics.</title>
        <authorList>
            <person name="Will I."/>
            <person name="Das B."/>
            <person name="Trinh T."/>
            <person name="Brachmann A."/>
            <person name="Ohm R.A."/>
            <person name="de Bekker C."/>
        </authorList>
    </citation>
    <scope>NUCLEOTIDE SEQUENCE [LARGE SCALE GENOMIC DNA]</scope>
    <source>
        <strain evidence="7 8">EC05</strain>
    </source>
</reference>
<dbReference type="AlphaFoldDB" id="A0A8H4VD96"/>
<dbReference type="SUPFAM" id="SSF56399">
    <property type="entry name" value="ADP-ribosylation"/>
    <property type="match status" value="1"/>
</dbReference>
<keyword evidence="2 6" id="KW-0732">Signal</keyword>
<evidence type="ECO:0000256" key="4">
    <source>
        <dbReference type="ARBA" id="ARBA00023157"/>
    </source>
</evidence>
<evidence type="ECO:0000313" key="7">
    <source>
        <dbReference type="EMBL" id="KAF4587392.1"/>
    </source>
</evidence>
<dbReference type="Pfam" id="PF01375">
    <property type="entry name" value="Enterotoxin_a"/>
    <property type="match status" value="1"/>
</dbReference>
<accession>A0A8H4VD96</accession>
<evidence type="ECO:0000256" key="5">
    <source>
        <dbReference type="SAM" id="MobiDB-lite"/>
    </source>
</evidence>
<evidence type="ECO:0000256" key="2">
    <source>
        <dbReference type="ARBA" id="ARBA00022729"/>
    </source>
</evidence>
<keyword evidence="3" id="KW-0843">Virulence</keyword>
<feature type="compositionally biased region" description="Basic and acidic residues" evidence="5">
    <location>
        <begin position="339"/>
        <end position="351"/>
    </location>
</feature>
<protein>
    <submittedName>
        <fullName evidence="7">Putative enterotoxin</fullName>
    </submittedName>
</protein>
<dbReference type="EMBL" id="JAACLJ010000004">
    <property type="protein sequence ID" value="KAF4587392.1"/>
    <property type="molecule type" value="Genomic_DNA"/>
</dbReference>
<evidence type="ECO:0000313" key="8">
    <source>
        <dbReference type="Proteomes" id="UP000562929"/>
    </source>
</evidence>
<keyword evidence="1" id="KW-0800">Toxin</keyword>
<sequence>MKPSPLKALIWAALSSLTPLADCTKIHGVTDTPEDWLNPSVLYRGDGRNPETIARNGGFLTRKPKPDYDAAYSLQNHVHDWWQFKEQRRLHEFDTRYISASTSYAATAKFIERKEDPYIYMVQPTPNAIDVNGSYKKKGITQPNAEEREYAFLEGIVWSQVRAYKRPDDKQWTPNPAYNPEFDKFTHGGARPELVERSNNRIRDQALAILSNNENRRAKELNAAPSFCYPGPVKRGVGSCTPRYSTAPVDGSQHFGGFIGRMRRTDPDGKPLSAARLAPDGKPISPAPASNGRVGPDGKPISPVHASNGRVDPDGKPISPARESNGRVGPDGKPLPPARENKNRVGPDGKPLRTTPQTPNRKQPPPHRRGMPDPVPRLPPHQVRCKQTTPGRGRLDGPGRGAR</sequence>
<dbReference type="GO" id="GO:0090729">
    <property type="term" value="F:toxin activity"/>
    <property type="evidence" value="ECO:0007669"/>
    <property type="project" value="UniProtKB-KW"/>
</dbReference>
<feature type="signal peptide" evidence="6">
    <location>
        <begin position="1"/>
        <end position="23"/>
    </location>
</feature>
<gene>
    <name evidence="7" type="ORF">GQ602_004085</name>
</gene>